<dbReference type="SMR" id="A0A7I8WYJ6"/>
<dbReference type="InterPro" id="IPR020904">
    <property type="entry name" value="Sc_DH/Rdtase_CS"/>
</dbReference>
<gene>
    <name evidence="3" type="ORF">BXYJ_LOCUS5146</name>
</gene>
<dbReference type="PROSITE" id="PS00061">
    <property type="entry name" value="ADH_SHORT"/>
    <property type="match status" value="1"/>
</dbReference>
<evidence type="ECO:0000256" key="1">
    <source>
        <dbReference type="ARBA" id="ARBA00023002"/>
    </source>
</evidence>
<organism evidence="3 4">
    <name type="scientific">Bursaphelenchus xylophilus</name>
    <name type="common">Pinewood nematode worm</name>
    <name type="synonym">Aphelenchoides xylophilus</name>
    <dbReference type="NCBI Taxonomy" id="6326"/>
    <lineage>
        <taxon>Eukaryota</taxon>
        <taxon>Metazoa</taxon>
        <taxon>Ecdysozoa</taxon>
        <taxon>Nematoda</taxon>
        <taxon>Chromadorea</taxon>
        <taxon>Rhabditida</taxon>
        <taxon>Tylenchina</taxon>
        <taxon>Tylenchomorpha</taxon>
        <taxon>Aphelenchoidea</taxon>
        <taxon>Aphelenchoididae</taxon>
        <taxon>Bursaphelenchus</taxon>
    </lineage>
</organism>
<dbReference type="PANTHER" id="PTHR44147">
    <property type="entry name" value="DEHYDROGENASE/REDUCTASE SDR FAMILY MEMBER 1"/>
    <property type="match status" value="1"/>
</dbReference>
<dbReference type="Proteomes" id="UP000659654">
    <property type="component" value="Unassembled WGS sequence"/>
</dbReference>
<protein>
    <submittedName>
        <fullName evidence="3">(pine wood nematode) hypothetical protein</fullName>
    </submittedName>
</protein>
<dbReference type="OrthoDB" id="1933717at2759"/>
<keyword evidence="1" id="KW-0560">Oxidoreductase</keyword>
<dbReference type="Proteomes" id="UP000582659">
    <property type="component" value="Unassembled WGS sequence"/>
</dbReference>
<dbReference type="EMBL" id="CAJFCV020000002">
    <property type="protein sequence ID" value="CAG9101472.1"/>
    <property type="molecule type" value="Genomic_DNA"/>
</dbReference>
<reference evidence="3" key="1">
    <citation type="submission" date="2020-09" db="EMBL/GenBank/DDBJ databases">
        <authorList>
            <person name="Kikuchi T."/>
        </authorList>
    </citation>
    <scope>NUCLEOTIDE SEQUENCE</scope>
    <source>
        <strain evidence="3">Ka4C1</strain>
    </source>
</reference>
<comment type="caution">
    <text evidence="3">The sequence shown here is derived from an EMBL/GenBank/DDBJ whole genome shotgun (WGS) entry which is preliminary data.</text>
</comment>
<dbReference type="Pfam" id="PF00106">
    <property type="entry name" value="adh_short"/>
    <property type="match status" value="1"/>
</dbReference>
<dbReference type="GO" id="GO:0016491">
    <property type="term" value="F:oxidoreductase activity"/>
    <property type="evidence" value="ECO:0007669"/>
    <property type="project" value="UniProtKB-KW"/>
</dbReference>
<dbReference type="InterPro" id="IPR036291">
    <property type="entry name" value="NAD(P)-bd_dom_sf"/>
</dbReference>
<accession>A0A7I8WYJ6</accession>
<name>A0A7I8WYJ6_BURXY</name>
<keyword evidence="4" id="KW-1185">Reference proteome</keyword>
<evidence type="ECO:0000313" key="4">
    <source>
        <dbReference type="Proteomes" id="UP000659654"/>
    </source>
</evidence>
<dbReference type="PRINTS" id="PR00080">
    <property type="entry name" value="SDRFAMILY"/>
</dbReference>
<dbReference type="PANTHER" id="PTHR44147:SF2">
    <property type="entry name" value="DEHYDROGENASE_REDUCTASE SDR FAMILY MEMBER 1"/>
    <property type="match status" value="1"/>
</dbReference>
<dbReference type="PRINTS" id="PR00081">
    <property type="entry name" value="GDHRDH"/>
</dbReference>
<dbReference type="InterPro" id="IPR002347">
    <property type="entry name" value="SDR_fam"/>
</dbReference>
<dbReference type="AlphaFoldDB" id="A0A7I8WYJ6"/>
<dbReference type="Gene3D" id="3.40.50.720">
    <property type="entry name" value="NAD(P)-binding Rossmann-like Domain"/>
    <property type="match status" value="1"/>
</dbReference>
<dbReference type="EMBL" id="CAJFDI010000002">
    <property type="protein sequence ID" value="CAD5217660.1"/>
    <property type="molecule type" value="Genomic_DNA"/>
</dbReference>
<evidence type="ECO:0000313" key="3">
    <source>
        <dbReference type="EMBL" id="CAD5217660.1"/>
    </source>
</evidence>
<evidence type="ECO:0000256" key="2">
    <source>
        <dbReference type="RuleBase" id="RU000363"/>
    </source>
</evidence>
<dbReference type="SUPFAM" id="SSF51735">
    <property type="entry name" value="NAD(P)-binding Rossmann-fold domains"/>
    <property type="match status" value="1"/>
</dbReference>
<proteinExistence type="inferred from homology"/>
<comment type="similarity">
    <text evidence="2">Belongs to the short-chain dehydrogenases/reductases (SDR) family.</text>
</comment>
<sequence>MVQNSENQVLRGQVALVTGASRGCGRGIAKELGRAGCIVYITALRMEDEDPMIQAVREKLPTLESVAKEIEDLGGKAIPIYCNHDNSDETAAVFDQIKREQDGHLDILVNNAFAGVPYMLKYMHTKFFDLPEDIYDTLNNAGLKGHYWCARHAAKMMIQKGKGFIVNISSFGGINYTFNVAYGVGKAGLDRMASDIAWELKEFNIPCISFYPAPNRTELFSKEVGLIKRQSVIDAYAEAESPEFSGKCIVKLATDPNLMKKTGMIINSIQCGKEYGIKDIDGRQPDNSLFTKEHFEFLDRLNETRTKMML</sequence>